<dbReference type="EMBL" id="CP015093">
    <property type="protein sequence ID" value="APZ54148.1"/>
    <property type="molecule type" value="Genomic_DNA"/>
</dbReference>
<protein>
    <recommendedName>
        <fullName evidence="1">ORC1/DEAH AAA+ ATPase domain-containing protein</fullName>
    </recommendedName>
</protein>
<evidence type="ECO:0000313" key="2">
    <source>
        <dbReference type="EMBL" id="APZ54148.1"/>
    </source>
</evidence>
<dbReference type="PANTHER" id="PTHR35894:SF5">
    <property type="entry name" value="MU-LIKE PROPHAGE FLUMU DNA TRANSPOSITION PROTEIN B"/>
    <property type="match status" value="1"/>
</dbReference>
<dbReference type="Gene3D" id="3.40.50.300">
    <property type="entry name" value="P-loop containing nucleotide triphosphate hydrolases"/>
    <property type="match status" value="1"/>
</dbReference>
<dbReference type="STRING" id="1250539.Ga0080574_TMP3814"/>
<organism evidence="2 3">
    <name type="scientific">Salipiger abyssi</name>
    <dbReference type="NCBI Taxonomy" id="1250539"/>
    <lineage>
        <taxon>Bacteria</taxon>
        <taxon>Pseudomonadati</taxon>
        <taxon>Pseudomonadota</taxon>
        <taxon>Alphaproteobacteria</taxon>
        <taxon>Rhodobacterales</taxon>
        <taxon>Roseobacteraceae</taxon>
        <taxon>Salipiger</taxon>
    </lineage>
</organism>
<proteinExistence type="predicted"/>
<reference evidence="2 3" key="1">
    <citation type="submission" date="2016-04" db="EMBL/GenBank/DDBJ databases">
        <title>Deep-sea bacteria in the southern Pacific.</title>
        <authorList>
            <person name="Tang K."/>
        </authorList>
    </citation>
    <scope>NUCLEOTIDE SEQUENCE [LARGE SCALE GENOMIC DNA]</scope>
    <source>
        <strain evidence="2 3">JLT2014</strain>
    </source>
</reference>
<dbReference type="AlphaFoldDB" id="A0A1P8UXM2"/>
<accession>A0A1P8UXM2</accession>
<gene>
    <name evidence="2" type="ORF">Ga0080574_TMP3814</name>
</gene>
<dbReference type="Pfam" id="PF13401">
    <property type="entry name" value="AAA_22"/>
    <property type="match status" value="1"/>
</dbReference>
<dbReference type="OrthoDB" id="9797061at2"/>
<dbReference type="KEGG" id="paby:Ga0080574_TMP3814"/>
<evidence type="ECO:0000313" key="3">
    <source>
        <dbReference type="Proteomes" id="UP000187059"/>
    </source>
</evidence>
<dbReference type="InterPro" id="IPR027417">
    <property type="entry name" value="P-loop_NTPase"/>
</dbReference>
<dbReference type="InterPro" id="IPR052026">
    <property type="entry name" value="ExeA_AAA_ATPase_DNA-bind"/>
</dbReference>
<keyword evidence="3" id="KW-1185">Reference proteome</keyword>
<dbReference type="GO" id="GO:0016887">
    <property type="term" value="F:ATP hydrolysis activity"/>
    <property type="evidence" value="ECO:0007669"/>
    <property type="project" value="InterPro"/>
</dbReference>
<feature type="domain" description="ORC1/DEAH AAA+ ATPase" evidence="1">
    <location>
        <begin position="37"/>
        <end position="151"/>
    </location>
</feature>
<dbReference type="SUPFAM" id="SSF52540">
    <property type="entry name" value="P-loop containing nucleoside triphosphate hydrolases"/>
    <property type="match status" value="1"/>
</dbReference>
<sequence>MDGAGMVNRVTTVAPLRNVMLLTELIERVRNRDDDLPGMACFSGPSGLGKTKAAAWNANQYDCCHVEMKESWSARKFASKIVEAMGIEPRGTIGDMVEQAGEELAKSGRPLLLDEAHLLAKPRLIGIVRDLYESSAGGTVILIGEEMLPQTLARWERVHNRMLDWVQAQPCDLREAGLLARLKCPGLEISDEVLQLILERSQARARRIVVNLRKLSEHALSEDLTVIGMADVKDVEFFTGEAPRPRGNI</sequence>
<dbReference type="PANTHER" id="PTHR35894">
    <property type="entry name" value="GENERAL SECRETION PATHWAY PROTEIN A-RELATED"/>
    <property type="match status" value="1"/>
</dbReference>
<name>A0A1P8UXM2_9RHOB</name>
<dbReference type="InterPro" id="IPR049945">
    <property type="entry name" value="AAA_22"/>
</dbReference>
<dbReference type="Proteomes" id="UP000187059">
    <property type="component" value="Chromosome"/>
</dbReference>
<evidence type="ECO:0000259" key="1">
    <source>
        <dbReference type="Pfam" id="PF13401"/>
    </source>
</evidence>